<dbReference type="AlphaFoldDB" id="A0A846X628"/>
<dbReference type="Proteomes" id="UP000582646">
    <property type="component" value="Unassembled WGS sequence"/>
</dbReference>
<keyword evidence="1" id="KW-0472">Membrane</keyword>
<evidence type="ECO:0000256" key="1">
    <source>
        <dbReference type="SAM" id="Phobius"/>
    </source>
</evidence>
<gene>
    <name evidence="2" type="ORF">HF999_14910</name>
</gene>
<feature type="transmembrane region" description="Helical" evidence="1">
    <location>
        <begin position="28"/>
        <end position="49"/>
    </location>
</feature>
<evidence type="ECO:0000313" key="2">
    <source>
        <dbReference type="EMBL" id="NKY19652.1"/>
    </source>
</evidence>
<comment type="caution">
    <text evidence="2">The sequence shown here is derived from an EMBL/GenBank/DDBJ whole genome shotgun (WGS) entry which is preliminary data.</text>
</comment>
<dbReference type="EMBL" id="JAAXOQ010000020">
    <property type="protein sequence ID" value="NKY19652.1"/>
    <property type="molecule type" value="Genomic_DNA"/>
</dbReference>
<proteinExistence type="predicted"/>
<keyword evidence="1" id="KW-1133">Transmembrane helix</keyword>
<keyword evidence="1" id="KW-0812">Transmembrane</keyword>
<organism evidence="2 3">
    <name type="scientific">Tsukamurella spumae</name>
    <dbReference type="NCBI Taxonomy" id="44753"/>
    <lineage>
        <taxon>Bacteria</taxon>
        <taxon>Bacillati</taxon>
        <taxon>Actinomycetota</taxon>
        <taxon>Actinomycetes</taxon>
        <taxon>Mycobacteriales</taxon>
        <taxon>Tsukamurellaceae</taxon>
        <taxon>Tsukamurella</taxon>
    </lineage>
</organism>
<reference evidence="2 3" key="1">
    <citation type="submission" date="2020-04" db="EMBL/GenBank/DDBJ databases">
        <title>MicrobeNet Type strains.</title>
        <authorList>
            <person name="Nicholson A.C."/>
        </authorList>
    </citation>
    <scope>NUCLEOTIDE SEQUENCE [LARGE SCALE GENOMIC DNA]</scope>
    <source>
        <strain evidence="2 3">DSM 44113</strain>
    </source>
</reference>
<accession>A0A846X628</accession>
<name>A0A846X628_9ACTN</name>
<protein>
    <submittedName>
        <fullName evidence="2">Uncharacterized protein</fullName>
    </submittedName>
</protein>
<dbReference type="RefSeq" id="WP_168546646.1">
    <property type="nucleotide sequence ID" value="NZ_BAAAKS010000020.1"/>
</dbReference>
<keyword evidence="3" id="KW-1185">Reference proteome</keyword>
<sequence>MTVRHTRSIATGADAAARSSCTVHFSRSLARTGLTVAVLALALVLIIALG</sequence>
<evidence type="ECO:0000313" key="3">
    <source>
        <dbReference type="Proteomes" id="UP000582646"/>
    </source>
</evidence>